<protein>
    <submittedName>
        <fullName evidence="2">Uncharacterized protein</fullName>
    </submittedName>
</protein>
<reference evidence="2" key="2">
    <citation type="journal article" date="2021" name="PeerJ">
        <title>Extensive microbial diversity within the chicken gut microbiome revealed by metagenomics and culture.</title>
        <authorList>
            <person name="Gilroy R."/>
            <person name="Ravi A."/>
            <person name="Getino M."/>
            <person name="Pursley I."/>
            <person name="Horton D.L."/>
            <person name="Alikhan N.F."/>
            <person name="Baker D."/>
            <person name="Gharbi K."/>
            <person name="Hall N."/>
            <person name="Watson M."/>
            <person name="Adriaenssens E.M."/>
            <person name="Foster-Nyarko E."/>
            <person name="Jarju S."/>
            <person name="Secka A."/>
            <person name="Antonio M."/>
            <person name="Oren A."/>
            <person name="Chaudhuri R.R."/>
            <person name="La Ragione R."/>
            <person name="Hildebrand F."/>
            <person name="Pallen M.J."/>
        </authorList>
    </citation>
    <scope>NUCLEOTIDE SEQUENCE</scope>
    <source>
        <strain evidence="2">CHK121-14286</strain>
    </source>
</reference>
<keyword evidence="1" id="KW-1133">Transmembrane helix</keyword>
<comment type="caution">
    <text evidence="2">The sequence shown here is derived from an EMBL/GenBank/DDBJ whole genome shotgun (WGS) entry which is preliminary data.</text>
</comment>
<gene>
    <name evidence="2" type="ORF">IAC95_01215</name>
</gene>
<reference evidence="2" key="1">
    <citation type="submission" date="2020-10" db="EMBL/GenBank/DDBJ databases">
        <authorList>
            <person name="Gilroy R."/>
        </authorList>
    </citation>
    <scope>NUCLEOTIDE SEQUENCE</scope>
    <source>
        <strain evidence="2">CHK121-14286</strain>
    </source>
</reference>
<keyword evidence="1" id="KW-0472">Membrane</keyword>
<feature type="transmembrane region" description="Helical" evidence="1">
    <location>
        <begin position="141"/>
        <end position="163"/>
    </location>
</feature>
<dbReference type="AlphaFoldDB" id="A0A9D1E389"/>
<feature type="transmembrane region" description="Helical" evidence="1">
    <location>
        <begin position="55"/>
        <end position="73"/>
    </location>
</feature>
<proteinExistence type="predicted"/>
<name>A0A9D1E389_9BACT</name>
<organism evidence="2 3">
    <name type="scientific">Candidatus Fimimonas gallinarum</name>
    <dbReference type="NCBI Taxonomy" id="2840821"/>
    <lineage>
        <taxon>Bacteria</taxon>
        <taxon>Pseudomonadati</taxon>
        <taxon>Myxococcota</taxon>
        <taxon>Myxococcia</taxon>
        <taxon>Myxococcales</taxon>
        <taxon>Cystobacterineae</taxon>
        <taxon>Myxococcaceae</taxon>
        <taxon>Myxococcaceae incertae sedis</taxon>
        <taxon>Candidatus Fimimonas</taxon>
    </lineage>
</organism>
<dbReference type="EMBL" id="DVHL01000011">
    <property type="protein sequence ID" value="HIR65499.1"/>
    <property type="molecule type" value="Genomic_DNA"/>
</dbReference>
<keyword evidence="1" id="KW-0812">Transmembrane</keyword>
<feature type="transmembrane region" description="Helical" evidence="1">
    <location>
        <begin position="31"/>
        <end position="50"/>
    </location>
</feature>
<evidence type="ECO:0000313" key="3">
    <source>
        <dbReference type="Proteomes" id="UP000824200"/>
    </source>
</evidence>
<feature type="transmembrane region" description="Helical" evidence="1">
    <location>
        <begin position="175"/>
        <end position="194"/>
    </location>
</feature>
<sequence>MSKAKRIAISAMCCAVASVCMFLSGLPGLKWIVLVLGVISSVAVVIPLMLDAKNLVYTLLTYIVSSILGVFLGLANIVYVLPIVVFCMPVAIVKVCGEMVKITATVKDTQVMEDPFGNGDDRKVVNLNVERKPRLPKVVKWVLYYVLLEVGIALTLLACYLFTPAVFNTIVQSKWFAIVLVAAQFAVVAYDFLLRGALIAVAKILRFAVKP</sequence>
<feature type="transmembrane region" description="Helical" evidence="1">
    <location>
        <begin position="79"/>
        <end position="97"/>
    </location>
</feature>
<accession>A0A9D1E389</accession>
<evidence type="ECO:0000256" key="1">
    <source>
        <dbReference type="SAM" id="Phobius"/>
    </source>
</evidence>
<dbReference type="Proteomes" id="UP000824200">
    <property type="component" value="Unassembled WGS sequence"/>
</dbReference>
<feature type="transmembrane region" description="Helical" evidence="1">
    <location>
        <begin position="7"/>
        <end position="25"/>
    </location>
</feature>
<evidence type="ECO:0000313" key="2">
    <source>
        <dbReference type="EMBL" id="HIR65499.1"/>
    </source>
</evidence>